<comment type="caution">
    <text evidence="3">Lacks conserved residue(s) required for the propagation of feature annotation.</text>
</comment>
<dbReference type="PROSITE" id="PS01009">
    <property type="entry name" value="CRISP_1"/>
    <property type="match status" value="1"/>
</dbReference>
<dbReference type="FunFam" id="3.40.33.10:FF:000005">
    <property type="entry name" value="Cysteine-rich secretory protein 2"/>
    <property type="match status" value="1"/>
</dbReference>
<dbReference type="InterPro" id="IPR014044">
    <property type="entry name" value="CAP_dom"/>
</dbReference>
<dbReference type="STRING" id="9785.ENSLAFP00000021255"/>
<dbReference type="PROSITE" id="PS51670">
    <property type="entry name" value="SHKT"/>
    <property type="match status" value="1"/>
</dbReference>
<dbReference type="Pfam" id="PF08562">
    <property type="entry name" value="Crisp"/>
    <property type="match status" value="1"/>
</dbReference>
<evidence type="ECO:0000256" key="1">
    <source>
        <dbReference type="ARBA" id="ARBA00009923"/>
    </source>
</evidence>
<dbReference type="InterPro" id="IPR003582">
    <property type="entry name" value="ShKT_dom"/>
</dbReference>
<feature type="disulfide bond" evidence="3">
    <location>
        <begin position="198"/>
        <end position="211"/>
    </location>
</feature>
<dbReference type="OMA" id="WNHEAAK"/>
<evidence type="ECO:0000313" key="5">
    <source>
        <dbReference type="Ensembl" id="ENSLAFP00000021255.1"/>
    </source>
</evidence>
<reference evidence="5" key="3">
    <citation type="submission" date="2025-09" db="UniProtKB">
        <authorList>
            <consortium name="Ensembl"/>
        </authorList>
    </citation>
    <scope>IDENTIFICATION</scope>
    <source>
        <strain evidence="5">Isolate ISIS603380</strain>
    </source>
</reference>
<dbReference type="InterPro" id="IPR042076">
    <property type="entry name" value="Crisp-like_dom"/>
</dbReference>
<comment type="similarity">
    <text evidence="1">Belongs to the CRISP family.</text>
</comment>
<dbReference type="GO" id="GO:0005576">
    <property type="term" value="C:extracellular region"/>
    <property type="evidence" value="ECO:0007669"/>
    <property type="project" value="InterPro"/>
</dbReference>
<dbReference type="eggNOG" id="KOG3017">
    <property type="taxonomic scope" value="Eukaryota"/>
</dbReference>
<dbReference type="Ensembl" id="ENSLAFT00000028783.1">
    <property type="protein sequence ID" value="ENSLAFP00000021255.1"/>
    <property type="gene ID" value="ENSLAFG00000031706.1"/>
</dbReference>
<keyword evidence="6" id="KW-1185">Reference proteome</keyword>
<dbReference type="SMART" id="SM00198">
    <property type="entry name" value="SCP"/>
    <property type="match status" value="1"/>
</dbReference>
<dbReference type="InterPro" id="IPR018244">
    <property type="entry name" value="Allrgn_V5/Tpx1_CS"/>
</dbReference>
<dbReference type="PRINTS" id="PR00837">
    <property type="entry name" value="V5TPXLIKE"/>
</dbReference>
<feature type="disulfide bond" evidence="3">
    <location>
        <begin position="189"/>
        <end position="207"/>
    </location>
</feature>
<evidence type="ECO:0000256" key="2">
    <source>
        <dbReference type="ARBA" id="ARBA00023157"/>
    </source>
</evidence>
<evidence type="ECO:0000256" key="3">
    <source>
        <dbReference type="PROSITE-ProRule" id="PRU01005"/>
    </source>
</evidence>
<reference evidence="5" key="2">
    <citation type="submission" date="2025-08" db="UniProtKB">
        <authorList>
            <consortium name="Ensembl"/>
        </authorList>
    </citation>
    <scope>IDENTIFICATION</scope>
    <source>
        <strain evidence="5">Isolate ISIS603380</strain>
    </source>
</reference>
<evidence type="ECO:0000313" key="6">
    <source>
        <dbReference type="Proteomes" id="UP000007646"/>
    </source>
</evidence>
<accession>G3U097</accession>
<dbReference type="SUPFAM" id="SSF57546">
    <property type="entry name" value="Crisp domain-like"/>
    <property type="match status" value="1"/>
</dbReference>
<name>G3U097_LOXAF</name>
<dbReference type="InterPro" id="IPR035940">
    <property type="entry name" value="CAP_sf"/>
</dbReference>
<dbReference type="Pfam" id="PF00188">
    <property type="entry name" value="CAP"/>
    <property type="match status" value="1"/>
</dbReference>
<dbReference type="CDD" id="cd05383">
    <property type="entry name" value="CAP_CRISP"/>
    <property type="match status" value="1"/>
</dbReference>
<dbReference type="Proteomes" id="UP000007646">
    <property type="component" value="Unassembled WGS sequence"/>
</dbReference>
<dbReference type="SUPFAM" id="SSF55797">
    <property type="entry name" value="PR-1-like"/>
    <property type="match status" value="1"/>
</dbReference>
<dbReference type="InterPro" id="IPR034117">
    <property type="entry name" value="SCP_CRISP"/>
</dbReference>
<organism evidence="5 6">
    <name type="scientific">Loxodonta africana</name>
    <name type="common">African elephant</name>
    <dbReference type="NCBI Taxonomy" id="9785"/>
    <lineage>
        <taxon>Eukaryota</taxon>
        <taxon>Metazoa</taxon>
        <taxon>Chordata</taxon>
        <taxon>Craniata</taxon>
        <taxon>Vertebrata</taxon>
        <taxon>Euteleostomi</taxon>
        <taxon>Mammalia</taxon>
        <taxon>Eutheria</taxon>
        <taxon>Afrotheria</taxon>
        <taxon>Proboscidea</taxon>
        <taxon>Elephantidae</taxon>
        <taxon>Loxodonta</taxon>
    </lineage>
</organism>
<protein>
    <recommendedName>
        <fullName evidence="4">ShKT domain-containing protein</fullName>
    </recommendedName>
</protein>
<sequence>ISSLSTDHPSIQMEITNKHNDLRRKVNPSASNMLKMTWNAEVAKNAEKWAKKCTLSHSHQNQGKTGSVACGENLFMSSDPRSWSDVIQSLYNEVKDFQYGFGSIRANAETGHYTQLVWATSHQLGCALAHCPRHTFQYYYVCQYCPPGNDIRTIKTPYKRGKPCGDCPNHCDKGLCKSSVLYVDKYENCTHIRKRKGCDTTYIETNCPATCKCPSEMK</sequence>
<dbReference type="Gene3D" id="3.40.33.10">
    <property type="entry name" value="CAP"/>
    <property type="match status" value="1"/>
</dbReference>
<dbReference type="PROSITE" id="PS01010">
    <property type="entry name" value="CRISP_2"/>
    <property type="match status" value="1"/>
</dbReference>
<feature type="domain" description="ShKT" evidence="4">
    <location>
        <begin position="180"/>
        <end position="213"/>
    </location>
</feature>
<dbReference type="InterPro" id="IPR001283">
    <property type="entry name" value="CRISP-related"/>
</dbReference>
<dbReference type="InParanoid" id="G3U097"/>
<dbReference type="InterPro" id="IPR013871">
    <property type="entry name" value="Cysteine_rich_secretory"/>
</dbReference>
<reference evidence="5 6" key="1">
    <citation type="submission" date="2009-06" db="EMBL/GenBank/DDBJ databases">
        <title>The Genome Sequence of Loxodonta africana (African elephant).</title>
        <authorList>
            <person name="Di Palma F."/>
            <person name="Heiman D."/>
            <person name="Young S."/>
            <person name="Johnson J."/>
            <person name="Lander E.S."/>
            <person name="Lindblad-Toh K."/>
        </authorList>
    </citation>
    <scope>NUCLEOTIDE SEQUENCE [LARGE SCALE GENOMIC DNA]</scope>
    <source>
        <strain evidence="5 6">Isolate ISIS603380</strain>
    </source>
</reference>
<dbReference type="AlphaFoldDB" id="G3U097"/>
<keyword evidence="2 3" id="KW-1015">Disulfide bond</keyword>
<dbReference type="Gene3D" id="1.10.10.740">
    <property type="entry name" value="Crisp domain"/>
    <property type="match status" value="1"/>
</dbReference>
<dbReference type="GeneTree" id="ENSGT00940000167629"/>
<proteinExistence type="inferred from homology"/>
<dbReference type="HOGENOM" id="CLU_035730_2_1_1"/>
<evidence type="ECO:0000259" key="4">
    <source>
        <dbReference type="PROSITE" id="PS51670"/>
    </source>
</evidence>
<dbReference type="PANTHER" id="PTHR10334">
    <property type="entry name" value="CYSTEINE-RICH SECRETORY PROTEIN-RELATED"/>
    <property type="match status" value="1"/>
</dbReference>